<dbReference type="InterPro" id="IPR058625">
    <property type="entry name" value="MdtA-like_BSH"/>
</dbReference>
<evidence type="ECO:0000259" key="2">
    <source>
        <dbReference type="Pfam" id="PF25876"/>
    </source>
</evidence>
<protein>
    <submittedName>
        <fullName evidence="5">Hemolysin secretion protein D</fullName>
    </submittedName>
</protein>
<organism evidence="5 6">
    <name type="scientific">Reyranella soli</name>
    <dbReference type="NCBI Taxonomy" id="1230389"/>
    <lineage>
        <taxon>Bacteria</taxon>
        <taxon>Pseudomonadati</taxon>
        <taxon>Pseudomonadota</taxon>
        <taxon>Alphaproteobacteria</taxon>
        <taxon>Hyphomicrobiales</taxon>
        <taxon>Reyranellaceae</taxon>
        <taxon>Reyranella</taxon>
    </lineage>
</organism>
<evidence type="ECO:0000259" key="3">
    <source>
        <dbReference type="Pfam" id="PF25917"/>
    </source>
</evidence>
<dbReference type="Pfam" id="PF25876">
    <property type="entry name" value="HH_MFP_RND"/>
    <property type="match status" value="1"/>
</dbReference>
<dbReference type="InterPro" id="IPR058624">
    <property type="entry name" value="MdtA-like_HH"/>
</dbReference>
<keyword evidence="6" id="KW-1185">Reference proteome</keyword>
<gene>
    <name evidence="5" type="ORF">RSO01_86630</name>
</gene>
<dbReference type="Pfam" id="PF25917">
    <property type="entry name" value="BSH_RND"/>
    <property type="match status" value="1"/>
</dbReference>
<comment type="caution">
    <text evidence="5">The sequence shown here is derived from an EMBL/GenBank/DDBJ whole genome shotgun (WGS) entry which is preliminary data.</text>
</comment>
<feature type="coiled-coil region" evidence="1">
    <location>
        <begin position="210"/>
        <end position="237"/>
    </location>
</feature>
<name>A0A512NRD3_9HYPH</name>
<proteinExistence type="predicted"/>
<feature type="domain" description="Multidrug resistance protein MdtA-like alpha-helical hairpin" evidence="2">
    <location>
        <begin position="144"/>
        <end position="209"/>
    </location>
</feature>
<dbReference type="PANTHER" id="PTHR30386:SF24">
    <property type="entry name" value="MULTIDRUG RESISTANCE EFFLUX PUMP"/>
    <property type="match status" value="1"/>
</dbReference>
<keyword evidence="1" id="KW-0175">Coiled coil</keyword>
<reference evidence="5 6" key="1">
    <citation type="submission" date="2019-07" db="EMBL/GenBank/DDBJ databases">
        <title>Whole genome shotgun sequence of Reyranella soli NBRC 108950.</title>
        <authorList>
            <person name="Hosoyama A."/>
            <person name="Uohara A."/>
            <person name="Ohji S."/>
            <person name="Ichikawa N."/>
        </authorList>
    </citation>
    <scope>NUCLEOTIDE SEQUENCE [LARGE SCALE GENOMIC DNA]</scope>
    <source>
        <strain evidence="5 6">NBRC 108950</strain>
    </source>
</reference>
<accession>A0A512NRD3</accession>
<dbReference type="Gene3D" id="2.40.30.170">
    <property type="match status" value="1"/>
</dbReference>
<dbReference type="PANTHER" id="PTHR30386">
    <property type="entry name" value="MEMBRANE FUSION SUBUNIT OF EMRAB-TOLC MULTIDRUG EFFLUX PUMP"/>
    <property type="match status" value="1"/>
</dbReference>
<feature type="domain" description="p-hydroxybenzoic acid efflux pump subunit AaeA-like beta-barrel" evidence="4">
    <location>
        <begin position="277"/>
        <end position="363"/>
    </location>
</feature>
<dbReference type="InterPro" id="IPR050739">
    <property type="entry name" value="MFP"/>
</dbReference>
<evidence type="ECO:0000313" key="5">
    <source>
        <dbReference type="EMBL" id="GEP61497.1"/>
    </source>
</evidence>
<dbReference type="SUPFAM" id="SSF111369">
    <property type="entry name" value="HlyD-like secretion proteins"/>
    <property type="match status" value="3"/>
</dbReference>
<dbReference type="Gene3D" id="1.10.287.470">
    <property type="entry name" value="Helix hairpin bin"/>
    <property type="match status" value="2"/>
</dbReference>
<sequence>MSNVQLERLRLRRKAGDERPSVATTAAEHPHGLLRRLASAIGAGALLLLAAAAGDVYWDHARHFQTTDDAFIAARQFAVAPKVAGYLTAVPVTDNQHVATGDVIARIDDRDYRVALANAEALVAAAQAGIQDIDAQTDVQKAQVASSRAQLEQNQSKLVYAQQQAERYGTLTKEGWSSQQTGELAEAELYQQRAAVSSSQASLTVAQRQFEALTAQRATAVARLQQAEAQRDQARLNLSYTMVTAAQPGRVVQLGAAVGQYAQAGTALSMFVPDEIWVVANFKETQLNNMRPGEPVTLAIDAYPGRTVVGHVASVQPGSGTAFSLLPAENATGNYVKIVQRVPVKVVIDNPPTDVALGPGMSVEPTVRIDASPSLFERLRSRL</sequence>
<feature type="domain" description="Multidrug resistance protein MdtA-like barrel-sandwich hybrid" evidence="3">
    <location>
        <begin position="76"/>
        <end position="271"/>
    </location>
</feature>
<dbReference type="Proteomes" id="UP000321058">
    <property type="component" value="Unassembled WGS sequence"/>
</dbReference>
<dbReference type="AlphaFoldDB" id="A0A512NRD3"/>
<dbReference type="EMBL" id="BKAJ01000229">
    <property type="protein sequence ID" value="GEP61497.1"/>
    <property type="molecule type" value="Genomic_DNA"/>
</dbReference>
<dbReference type="InterPro" id="IPR058634">
    <property type="entry name" value="AaeA-lik-b-barrel"/>
</dbReference>
<evidence type="ECO:0000256" key="1">
    <source>
        <dbReference type="SAM" id="Coils"/>
    </source>
</evidence>
<dbReference type="Gene3D" id="2.40.50.100">
    <property type="match status" value="1"/>
</dbReference>
<dbReference type="Pfam" id="PF25963">
    <property type="entry name" value="Beta-barrel_AAEA"/>
    <property type="match status" value="1"/>
</dbReference>
<evidence type="ECO:0000259" key="4">
    <source>
        <dbReference type="Pfam" id="PF25963"/>
    </source>
</evidence>
<evidence type="ECO:0000313" key="6">
    <source>
        <dbReference type="Proteomes" id="UP000321058"/>
    </source>
</evidence>